<dbReference type="Proteomes" id="UP000019267">
    <property type="component" value="Chromosome"/>
</dbReference>
<dbReference type="RefSeq" id="WP_025362774.1">
    <property type="nucleotide sequence ID" value="NZ_CP006681.1"/>
</dbReference>
<accession>W6A6A9</accession>
<evidence type="ECO:0000256" key="3">
    <source>
        <dbReference type="ARBA" id="ARBA00022989"/>
    </source>
</evidence>
<keyword evidence="4 5" id="KW-0472">Membrane</keyword>
<name>W6A6A9_9MOLU</name>
<dbReference type="STRING" id="1276246.SCULI_v1c01910"/>
<evidence type="ECO:0000256" key="2">
    <source>
        <dbReference type="ARBA" id="ARBA00022692"/>
    </source>
</evidence>
<feature type="transmembrane region" description="Helical" evidence="5">
    <location>
        <begin position="124"/>
        <end position="148"/>
    </location>
</feature>
<feature type="transmembrane region" description="Helical" evidence="5">
    <location>
        <begin position="160"/>
        <end position="180"/>
    </location>
</feature>
<evidence type="ECO:0000256" key="5">
    <source>
        <dbReference type="SAM" id="Phobius"/>
    </source>
</evidence>
<dbReference type="KEGG" id="scq:SCULI_v1c01910"/>
<dbReference type="PIRSF" id="PIRSF006060">
    <property type="entry name" value="AA_transporter"/>
    <property type="match status" value="1"/>
</dbReference>
<dbReference type="PANTHER" id="PTHR11785:SF512">
    <property type="entry name" value="SOBREMESA, ISOFORM B"/>
    <property type="match status" value="1"/>
</dbReference>
<dbReference type="InterPro" id="IPR002293">
    <property type="entry name" value="AA/rel_permease1"/>
</dbReference>
<comment type="subcellular location">
    <subcellularLocation>
        <location evidence="1">Membrane</location>
        <topology evidence="1">Multi-pass membrane protein</topology>
    </subcellularLocation>
</comment>
<feature type="transmembrane region" description="Helical" evidence="5">
    <location>
        <begin position="7"/>
        <end position="29"/>
    </location>
</feature>
<dbReference type="Gene3D" id="1.20.1740.10">
    <property type="entry name" value="Amino acid/polyamine transporter I"/>
    <property type="match status" value="1"/>
</dbReference>
<dbReference type="PANTHER" id="PTHR11785">
    <property type="entry name" value="AMINO ACID TRANSPORTER"/>
    <property type="match status" value="1"/>
</dbReference>
<dbReference type="PATRIC" id="fig|1276246.3.peg.190"/>
<keyword evidence="7" id="KW-1185">Reference proteome</keyword>
<evidence type="ECO:0000313" key="7">
    <source>
        <dbReference type="Proteomes" id="UP000019267"/>
    </source>
</evidence>
<dbReference type="OrthoDB" id="391596at2"/>
<dbReference type="InterPro" id="IPR050598">
    <property type="entry name" value="AminoAcid_Transporter"/>
</dbReference>
<sequence length="471" mass="52320">MSLNKKFGFWSTLMMMLSATLGVSLLVSFNLVFNMAQMNPILMILAWVIGGIIILPETFLMVEPSISFNESGTSYAWIRRAQWKSIGFSFGWILNTLVSATAVASSCASVSNLIVGFIGFGDQVSATVIMIIQKSIALGLLFAIGAMLMFVKNATTVSQFVATFFSTLPILVVLITAIVLGSIKDGVLGDSSINENLGQVYLSSIVMIPAIAMTTFAYSGVEAPTYIVEEIKNPEKNLPKAIIIGTIIVIVVYVIYAFALLTLTTTQDEMAGGSAMSMMSKVPDWVKMMFNIFAIVLFIASINTFLVYQSRLIYKMAESGDCFSVFTKTTKSTQQPYLAMLLLMAFASFYVLFHQIIDMLQYFSLAVSFLKMLMVSAIIKLRLKDKDYKKVYKDWVFWCLVVTAYATCLLTLMGAMYGAYLQIQAYGIVEIWKPLVTFTIIFGFIIGGFVKTKLEKKRIQNKKIQNKKIVE</sequence>
<feature type="transmembrane region" description="Helical" evidence="5">
    <location>
        <begin position="431"/>
        <end position="450"/>
    </location>
</feature>
<protein>
    <submittedName>
        <fullName evidence="6">Amino acid permease</fullName>
    </submittedName>
</protein>
<dbReference type="Pfam" id="PF13520">
    <property type="entry name" value="AA_permease_2"/>
    <property type="match status" value="1"/>
</dbReference>
<gene>
    <name evidence="6" type="primary">ykbA</name>
    <name evidence="6" type="ORF">SCULI_v1c01910</name>
</gene>
<dbReference type="AlphaFoldDB" id="W6A6A9"/>
<feature type="transmembrane region" description="Helical" evidence="5">
    <location>
        <begin position="337"/>
        <end position="357"/>
    </location>
</feature>
<dbReference type="HOGENOM" id="CLU_595668_0_0_14"/>
<feature type="transmembrane region" description="Helical" evidence="5">
    <location>
        <begin position="285"/>
        <end position="308"/>
    </location>
</feature>
<feature type="transmembrane region" description="Helical" evidence="5">
    <location>
        <begin position="242"/>
        <end position="265"/>
    </location>
</feature>
<feature type="transmembrane region" description="Helical" evidence="5">
    <location>
        <begin position="83"/>
        <end position="104"/>
    </location>
</feature>
<feature type="transmembrane region" description="Helical" evidence="5">
    <location>
        <begin position="200"/>
        <end position="221"/>
    </location>
</feature>
<evidence type="ECO:0000256" key="1">
    <source>
        <dbReference type="ARBA" id="ARBA00004141"/>
    </source>
</evidence>
<proteinExistence type="predicted"/>
<feature type="transmembrane region" description="Helical" evidence="5">
    <location>
        <begin position="363"/>
        <end position="383"/>
    </location>
</feature>
<organism evidence="6 7">
    <name type="scientific">Spiroplasma culicicola AES-1</name>
    <dbReference type="NCBI Taxonomy" id="1276246"/>
    <lineage>
        <taxon>Bacteria</taxon>
        <taxon>Bacillati</taxon>
        <taxon>Mycoplasmatota</taxon>
        <taxon>Mollicutes</taxon>
        <taxon>Entomoplasmatales</taxon>
        <taxon>Spiroplasmataceae</taxon>
        <taxon>Spiroplasma</taxon>
    </lineage>
</organism>
<reference evidence="6 7" key="1">
    <citation type="journal article" date="2014" name="Genome Biol. Evol.">
        <title>Molecular evolution of the substrate utilization strategies and putative virulence factors in mosquito-associated Spiroplasma species.</title>
        <authorList>
            <person name="Chang T.H."/>
            <person name="Lo W.S."/>
            <person name="Ku C."/>
            <person name="Chen L.L."/>
            <person name="Kuo C.H."/>
        </authorList>
    </citation>
    <scope>NUCLEOTIDE SEQUENCE [LARGE SCALE GENOMIC DNA]</scope>
    <source>
        <strain evidence="6">AES-1</strain>
    </source>
</reference>
<evidence type="ECO:0000256" key="4">
    <source>
        <dbReference type="ARBA" id="ARBA00023136"/>
    </source>
</evidence>
<evidence type="ECO:0000313" key="6">
    <source>
        <dbReference type="EMBL" id="AHI52532.1"/>
    </source>
</evidence>
<dbReference type="EMBL" id="CP006681">
    <property type="protein sequence ID" value="AHI52532.1"/>
    <property type="molecule type" value="Genomic_DNA"/>
</dbReference>
<dbReference type="GO" id="GO:0015179">
    <property type="term" value="F:L-amino acid transmembrane transporter activity"/>
    <property type="evidence" value="ECO:0007669"/>
    <property type="project" value="TreeGrafter"/>
</dbReference>
<feature type="transmembrane region" description="Helical" evidence="5">
    <location>
        <begin position="395"/>
        <end position="419"/>
    </location>
</feature>
<dbReference type="GO" id="GO:0016020">
    <property type="term" value="C:membrane"/>
    <property type="evidence" value="ECO:0007669"/>
    <property type="project" value="UniProtKB-SubCell"/>
</dbReference>
<keyword evidence="2 5" id="KW-0812">Transmembrane</keyword>
<keyword evidence="3 5" id="KW-1133">Transmembrane helix</keyword>
<feature type="transmembrane region" description="Helical" evidence="5">
    <location>
        <begin position="41"/>
        <end position="62"/>
    </location>
</feature>
<dbReference type="eggNOG" id="COG0531">
    <property type="taxonomic scope" value="Bacteria"/>
</dbReference>